<reference evidence="6 7" key="1">
    <citation type="journal article" date="2021" name="ISME Commun">
        <title>Automated analysis of genomic sequences facilitates high-throughput and comprehensive description of bacteria.</title>
        <authorList>
            <person name="Hitch T.C.A."/>
        </authorList>
    </citation>
    <scope>NUCLEOTIDE SEQUENCE [LARGE SCALE GENOMIC DNA]</scope>
    <source>
        <strain evidence="6 7">Sanger_109</strain>
    </source>
</reference>
<comment type="subcellular location">
    <subcellularLocation>
        <location evidence="1">Cell membrane</location>
        <topology evidence="1">Multi-pass membrane protein</topology>
    </subcellularLocation>
</comment>
<dbReference type="InterPro" id="IPR036259">
    <property type="entry name" value="MFS_trans_sf"/>
</dbReference>
<name>A0ABT2TIJ1_9FIRM</name>
<sequence length="419" mass="45208">MSSSSNNTKSNFGKWGWSMILYCAVSYYLAAALSTDTLNWFPAAFTAFHGWNENVVNLCNTMAGVGGWLGVIAAVVFSIMAAKLGSKFMAVFGNFICGILCIIFATTSNITVFLAMVVVLTFVSGNIQLNVVPNNIMNIWFPKKKGLALGWASMGLPLCTATIIVILSAIGNPRTAYIILGVLCFVVGVISVFWVKNTPEEVGATPDNEPIDMEAALALKKQQEEEAKHMTIGVIAKNRNTWLIGFGHGFLWMTTIGLVSNFIPRLSMAGVSPNLALSMLTIAALIGIFGSYVWGWLDQKFTTKTASIIYGFWYLIALLIMIFHNGSMAMTVLAAFFVGFGIGGIGNLIPSIIGTCFGRFGFIQANRLIAPINTAVRSTALVIIGAVGTANLTKSYIIFFIFSALAIVLIAFIKQPKMD</sequence>
<feature type="transmembrane region" description="Helical" evidence="5">
    <location>
        <begin position="368"/>
        <end position="390"/>
    </location>
</feature>
<proteinExistence type="predicted"/>
<feature type="transmembrane region" description="Helical" evidence="5">
    <location>
        <begin position="61"/>
        <end position="81"/>
    </location>
</feature>
<feature type="transmembrane region" description="Helical" evidence="5">
    <location>
        <begin position="308"/>
        <end position="326"/>
    </location>
</feature>
<keyword evidence="7" id="KW-1185">Reference proteome</keyword>
<dbReference type="Gene3D" id="1.20.1250.20">
    <property type="entry name" value="MFS general substrate transporter like domains"/>
    <property type="match status" value="2"/>
</dbReference>
<keyword evidence="4 5" id="KW-0472">Membrane</keyword>
<feature type="transmembrane region" description="Helical" evidence="5">
    <location>
        <begin position="148"/>
        <end position="170"/>
    </location>
</feature>
<gene>
    <name evidence="6" type="ORF">OCV88_04840</name>
</gene>
<dbReference type="PANTHER" id="PTHR43826:SF3">
    <property type="entry name" value="GLUCOSE-6-PHOSPHATE EXCHANGER SLC37A4"/>
    <property type="match status" value="1"/>
</dbReference>
<evidence type="ECO:0000313" key="6">
    <source>
        <dbReference type="EMBL" id="MCU6761666.1"/>
    </source>
</evidence>
<dbReference type="Proteomes" id="UP001652442">
    <property type="component" value="Unassembled WGS sequence"/>
</dbReference>
<accession>A0ABT2TIJ1</accession>
<evidence type="ECO:0000256" key="5">
    <source>
        <dbReference type="SAM" id="Phobius"/>
    </source>
</evidence>
<dbReference type="SUPFAM" id="SSF103473">
    <property type="entry name" value="MFS general substrate transporter"/>
    <property type="match status" value="1"/>
</dbReference>
<keyword evidence="2 5" id="KW-0812">Transmembrane</keyword>
<evidence type="ECO:0000256" key="1">
    <source>
        <dbReference type="ARBA" id="ARBA00004651"/>
    </source>
</evidence>
<dbReference type="RefSeq" id="WP_158424455.1">
    <property type="nucleotide sequence ID" value="NZ_JAOQJQ010000002.1"/>
</dbReference>
<evidence type="ECO:0000256" key="4">
    <source>
        <dbReference type="ARBA" id="ARBA00023136"/>
    </source>
</evidence>
<dbReference type="InterPro" id="IPR011701">
    <property type="entry name" value="MFS"/>
</dbReference>
<keyword evidence="3 5" id="KW-1133">Transmembrane helix</keyword>
<organism evidence="6 7">
    <name type="scientific">Brotonthovivens ammoniilytica</name>
    <dbReference type="NCBI Taxonomy" id="2981725"/>
    <lineage>
        <taxon>Bacteria</taxon>
        <taxon>Bacillati</taxon>
        <taxon>Bacillota</taxon>
        <taxon>Clostridia</taxon>
        <taxon>Lachnospirales</taxon>
        <taxon>Lachnospiraceae</taxon>
        <taxon>Brotonthovivens</taxon>
    </lineage>
</organism>
<dbReference type="InterPro" id="IPR051337">
    <property type="entry name" value="OPA_Antiporter"/>
</dbReference>
<dbReference type="Pfam" id="PF07690">
    <property type="entry name" value="MFS_1"/>
    <property type="match status" value="1"/>
</dbReference>
<dbReference type="PANTHER" id="PTHR43826">
    <property type="entry name" value="GLUCOSE-6-PHOSPHATE EXCHANGER SLC37A4"/>
    <property type="match status" value="1"/>
</dbReference>
<protein>
    <submittedName>
        <fullName evidence="6">MFS transporter</fullName>
    </submittedName>
</protein>
<feature type="transmembrane region" description="Helical" evidence="5">
    <location>
        <begin position="396"/>
        <end position="413"/>
    </location>
</feature>
<evidence type="ECO:0000313" key="7">
    <source>
        <dbReference type="Proteomes" id="UP001652442"/>
    </source>
</evidence>
<feature type="transmembrane region" description="Helical" evidence="5">
    <location>
        <begin position="275"/>
        <end position="296"/>
    </location>
</feature>
<feature type="transmembrane region" description="Helical" evidence="5">
    <location>
        <begin position="20"/>
        <end position="41"/>
    </location>
</feature>
<feature type="transmembrane region" description="Helical" evidence="5">
    <location>
        <begin position="112"/>
        <end position="136"/>
    </location>
</feature>
<feature type="transmembrane region" description="Helical" evidence="5">
    <location>
        <begin position="176"/>
        <end position="195"/>
    </location>
</feature>
<feature type="transmembrane region" description="Helical" evidence="5">
    <location>
        <begin position="242"/>
        <end position="263"/>
    </location>
</feature>
<feature type="transmembrane region" description="Helical" evidence="5">
    <location>
        <begin position="88"/>
        <end position="106"/>
    </location>
</feature>
<dbReference type="EMBL" id="JAOQJQ010000002">
    <property type="protein sequence ID" value="MCU6761666.1"/>
    <property type="molecule type" value="Genomic_DNA"/>
</dbReference>
<evidence type="ECO:0000256" key="2">
    <source>
        <dbReference type="ARBA" id="ARBA00022692"/>
    </source>
</evidence>
<feature type="transmembrane region" description="Helical" evidence="5">
    <location>
        <begin position="332"/>
        <end position="356"/>
    </location>
</feature>
<comment type="caution">
    <text evidence="6">The sequence shown here is derived from an EMBL/GenBank/DDBJ whole genome shotgun (WGS) entry which is preliminary data.</text>
</comment>
<evidence type="ECO:0000256" key="3">
    <source>
        <dbReference type="ARBA" id="ARBA00022989"/>
    </source>
</evidence>